<organism evidence="1 2">
    <name type="scientific">Methylobacterium tardum</name>
    <dbReference type="NCBI Taxonomy" id="374432"/>
    <lineage>
        <taxon>Bacteria</taxon>
        <taxon>Pseudomonadati</taxon>
        <taxon>Pseudomonadota</taxon>
        <taxon>Alphaproteobacteria</taxon>
        <taxon>Hyphomicrobiales</taxon>
        <taxon>Methylobacteriaceae</taxon>
        <taxon>Methylobacterium</taxon>
    </lineage>
</organism>
<dbReference type="Proteomes" id="UP001157440">
    <property type="component" value="Unassembled WGS sequence"/>
</dbReference>
<proteinExistence type="predicted"/>
<keyword evidence="2" id="KW-1185">Reference proteome</keyword>
<sequence length="55" mass="5908">MDRTDPSERQLALFGIAAHAIALVRDGLIRPGDLAEITAVIQALIKAEHEEGGRT</sequence>
<evidence type="ECO:0000313" key="2">
    <source>
        <dbReference type="Proteomes" id="UP001157440"/>
    </source>
</evidence>
<dbReference type="RefSeq" id="WP_158713263.1">
    <property type="nucleotide sequence ID" value="NZ_BPQZ01000001.1"/>
</dbReference>
<name>A0AA37TEE8_9HYPH</name>
<accession>A0AA37TEE8</accession>
<gene>
    <name evidence="1" type="ORF">GCM10007890_35980</name>
</gene>
<reference evidence="2" key="1">
    <citation type="journal article" date="2019" name="Int. J. Syst. Evol. Microbiol.">
        <title>The Global Catalogue of Microorganisms (GCM) 10K type strain sequencing project: providing services to taxonomists for standard genome sequencing and annotation.</title>
        <authorList>
            <consortium name="The Broad Institute Genomics Platform"/>
            <consortium name="The Broad Institute Genome Sequencing Center for Infectious Disease"/>
            <person name="Wu L."/>
            <person name="Ma J."/>
        </authorList>
    </citation>
    <scope>NUCLEOTIDE SEQUENCE [LARGE SCALE GENOMIC DNA]</scope>
    <source>
        <strain evidence="2">NBRC 103632</strain>
    </source>
</reference>
<evidence type="ECO:0000313" key="1">
    <source>
        <dbReference type="EMBL" id="GLS71585.1"/>
    </source>
</evidence>
<comment type="caution">
    <text evidence="1">The sequence shown here is derived from an EMBL/GenBank/DDBJ whole genome shotgun (WGS) entry which is preliminary data.</text>
</comment>
<dbReference type="AlphaFoldDB" id="A0AA37TEE8"/>
<protein>
    <submittedName>
        <fullName evidence="1">Uncharacterized protein</fullName>
    </submittedName>
</protein>
<dbReference type="EMBL" id="BSPL01000017">
    <property type="protein sequence ID" value="GLS71585.1"/>
    <property type="molecule type" value="Genomic_DNA"/>
</dbReference>